<name>A0A8K0GU96_9ROSA</name>
<comment type="caution">
    <text evidence="1">The sequence shown here is derived from an EMBL/GenBank/DDBJ whole genome shotgun (WGS) entry which is preliminary data.</text>
</comment>
<evidence type="ECO:0000313" key="2">
    <source>
        <dbReference type="Proteomes" id="UP000796880"/>
    </source>
</evidence>
<protein>
    <submittedName>
        <fullName evidence="1">Uncharacterized protein</fullName>
    </submittedName>
</protein>
<dbReference type="OrthoDB" id="167398at2759"/>
<sequence length="116" mass="12743">MLIICFSIALTASIVVLWNKKQNATEASQIQNIDGSLTPRGSPESLFINADRELENLPQQSLVQATNVHYGQRPDLKRSSIGVLVSGTKGLRHDVAVICSSELAENLDFESISFTW</sequence>
<organism evidence="1 2">
    <name type="scientific">Rhamnella rubrinervis</name>
    <dbReference type="NCBI Taxonomy" id="2594499"/>
    <lineage>
        <taxon>Eukaryota</taxon>
        <taxon>Viridiplantae</taxon>
        <taxon>Streptophyta</taxon>
        <taxon>Embryophyta</taxon>
        <taxon>Tracheophyta</taxon>
        <taxon>Spermatophyta</taxon>
        <taxon>Magnoliopsida</taxon>
        <taxon>eudicotyledons</taxon>
        <taxon>Gunneridae</taxon>
        <taxon>Pentapetalae</taxon>
        <taxon>rosids</taxon>
        <taxon>fabids</taxon>
        <taxon>Rosales</taxon>
        <taxon>Rhamnaceae</taxon>
        <taxon>rhamnoid group</taxon>
        <taxon>Rhamneae</taxon>
        <taxon>Rhamnella</taxon>
    </lineage>
</organism>
<proteinExistence type="predicted"/>
<gene>
    <name evidence="1" type="ORF">FNV43_RR15451</name>
</gene>
<keyword evidence="2" id="KW-1185">Reference proteome</keyword>
<dbReference type="Proteomes" id="UP000796880">
    <property type="component" value="Unassembled WGS sequence"/>
</dbReference>
<dbReference type="AlphaFoldDB" id="A0A8K0GU96"/>
<reference evidence="1" key="1">
    <citation type="submission" date="2020-03" db="EMBL/GenBank/DDBJ databases">
        <title>A high-quality chromosome-level genome assembly of a woody plant with both climbing and erect habits, Rhamnella rubrinervis.</title>
        <authorList>
            <person name="Lu Z."/>
            <person name="Yang Y."/>
            <person name="Zhu X."/>
            <person name="Sun Y."/>
        </authorList>
    </citation>
    <scope>NUCLEOTIDE SEQUENCE</scope>
    <source>
        <strain evidence="1">BYM</strain>
        <tissue evidence="1">Leaf</tissue>
    </source>
</reference>
<evidence type="ECO:0000313" key="1">
    <source>
        <dbReference type="EMBL" id="KAF3441537.1"/>
    </source>
</evidence>
<accession>A0A8K0GU96</accession>
<dbReference type="EMBL" id="VOIH02000007">
    <property type="protein sequence ID" value="KAF3441537.1"/>
    <property type="molecule type" value="Genomic_DNA"/>
</dbReference>